<feature type="compositionally biased region" description="Low complexity" evidence="1">
    <location>
        <begin position="258"/>
        <end position="269"/>
    </location>
</feature>
<keyword evidence="3" id="KW-1185">Reference proteome</keyword>
<feature type="region of interest" description="Disordered" evidence="1">
    <location>
        <begin position="206"/>
        <end position="271"/>
    </location>
</feature>
<accession>A0AAW0EB51</accession>
<feature type="compositionally biased region" description="Basic and acidic residues" evidence="1">
    <location>
        <begin position="318"/>
        <end position="333"/>
    </location>
</feature>
<dbReference type="AlphaFoldDB" id="A0AAW0EB51"/>
<feature type="region of interest" description="Disordered" evidence="1">
    <location>
        <begin position="91"/>
        <end position="112"/>
    </location>
</feature>
<gene>
    <name evidence="2" type="ORF">R3P38DRAFT_2829831</name>
</gene>
<feature type="compositionally biased region" description="Basic and acidic residues" evidence="1">
    <location>
        <begin position="48"/>
        <end position="57"/>
    </location>
</feature>
<feature type="compositionally biased region" description="Polar residues" evidence="1">
    <location>
        <begin position="244"/>
        <end position="254"/>
    </location>
</feature>
<feature type="compositionally biased region" description="Low complexity" evidence="1">
    <location>
        <begin position="282"/>
        <end position="292"/>
    </location>
</feature>
<dbReference type="EMBL" id="JAWWNJ010000002">
    <property type="protein sequence ID" value="KAK7061496.1"/>
    <property type="molecule type" value="Genomic_DNA"/>
</dbReference>
<evidence type="ECO:0000313" key="3">
    <source>
        <dbReference type="Proteomes" id="UP001362999"/>
    </source>
</evidence>
<evidence type="ECO:0000256" key="1">
    <source>
        <dbReference type="SAM" id="MobiDB-lite"/>
    </source>
</evidence>
<feature type="compositionally biased region" description="Polar residues" evidence="1">
    <location>
        <begin position="335"/>
        <end position="345"/>
    </location>
</feature>
<feature type="compositionally biased region" description="Polar residues" evidence="1">
    <location>
        <begin position="173"/>
        <end position="187"/>
    </location>
</feature>
<feature type="region of interest" description="Disordered" evidence="1">
    <location>
        <begin position="312"/>
        <end position="382"/>
    </location>
</feature>
<organism evidence="2 3">
    <name type="scientific">Favolaschia claudopus</name>
    <dbReference type="NCBI Taxonomy" id="2862362"/>
    <lineage>
        <taxon>Eukaryota</taxon>
        <taxon>Fungi</taxon>
        <taxon>Dikarya</taxon>
        <taxon>Basidiomycota</taxon>
        <taxon>Agaricomycotina</taxon>
        <taxon>Agaricomycetes</taxon>
        <taxon>Agaricomycetidae</taxon>
        <taxon>Agaricales</taxon>
        <taxon>Marasmiineae</taxon>
        <taxon>Mycenaceae</taxon>
        <taxon>Favolaschia</taxon>
    </lineage>
</organism>
<feature type="region of interest" description="Disordered" evidence="1">
    <location>
        <begin position="42"/>
        <end position="71"/>
    </location>
</feature>
<feature type="region of interest" description="Disordered" evidence="1">
    <location>
        <begin position="137"/>
        <end position="193"/>
    </location>
</feature>
<feature type="compositionally biased region" description="Basic residues" evidence="1">
    <location>
        <begin position="423"/>
        <end position="433"/>
    </location>
</feature>
<comment type="caution">
    <text evidence="2">The sequence shown here is derived from an EMBL/GenBank/DDBJ whole genome shotgun (WGS) entry which is preliminary data.</text>
</comment>
<protein>
    <submittedName>
        <fullName evidence="2">Uncharacterized protein</fullName>
    </submittedName>
</protein>
<name>A0AAW0EB51_9AGAR</name>
<feature type="region of interest" description="Disordered" evidence="1">
    <location>
        <begin position="414"/>
        <end position="495"/>
    </location>
</feature>
<reference evidence="2 3" key="1">
    <citation type="journal article" date="2024" name="J Genomics">
        <title>Draft genome sequencing and assembly of Favolaschia claudopus CIRM-BRFM 2984 isolated from oak limbs.</title>
        <authorList>
            <person name="Navarro D."/>
            <person name="Drula E."/>
            <person name="Chaduli D."/>
            <person name="Cazenave R."/>
            <person name="Ahrendt S."/>
            <person name="Wang J."/>
            <person name="Lipzen A."/>
            <person name="Daum C."/>
            <person name="Barry K."/>
            <person name="Grigoriev I.V."/>
            <person name="Favel A."/>
            <person name="Rosso M.N."/>
            <person name="Martin F."/>
        </authorList>
    </citation>
    <scope>NUCLEOTIDE SEQUENCE [LARGE SCALE GENOMIC DNA]</scope>
    <source>
        <strain evidence="2 3">CIRM-BRFM 2984</strain>
    </source>
</reference>
<feature type="compositionally biased region" description="Basic and acidic residues" evidence="1">
    <location>
        <begin position="234"/>
        <end position="243"/>
    </location>
</feature>
<dbReference type="Proteomes" id="UP001362999">
    <property type="component" value="Unassembled WGS sequence"/>
</dbReference>
<feature type="compositionally biased region" description="Low complexity" evidence="1">
    <location>
        <begin position="208"/>
        <end position="227"/>
    </location>
</feature>
<feature type="compositionally biased region" description="Acidic residues" evidence="1">
    <location>
        <begin position="363"/>
        <end position="372"/>
    </location>
</feature>
<feature type="region of interest" description="Disordered" evidence="1">
    <location>
        <begin position="282"/>
        <end position="301"/>
    </location>
</feature>
<evidence type="ECO:0000313" key="2">
    <source>
        <dbReference type="EMBL" id="KAK7061496.1"/>
    </source>
</evidence>
<sequence length="608" mass="67499">MDDIHHKVPMSRHLHRVQLDRPDVLERRDVVSDNGLDVVQRPIASLDEASHPTDPPRRNIFSSLKSPATHEKWDPGYKEVVWNNVNQSLETSLGQNPRASRRNTTITTKAHQPSIEKTNYNWTLGDDLEKLKISLHGNLFGGSQHPSPSKPKPKDSQRACPSNPSPTPGNPRLAQTTKKLHNPQSASRPVLASLVLPPTRTLLASAPASTSESLYPSASSSRSTAVSNPVEPASKAHIEHSGMEETNTQLTLSRPNVRRTPSPATSRSSIFSSDWDLGRASSASSRRSFSSATTPPLSPTVELRSSLWQEPVFPNHMDPLEHEGADGDSDGQKETPLSSWISCETANVDEADNIGDETKPGIDEESEEDDDGSLFGNDDTPAHLWDEDVEVEHHVAKTEPKKIVSKPVEELIAFRRMGNGPKNKSKGKMKQTKPRKEPQTKALPPPYPRPSTSIGDPSRGIKRKASNETISDAPKPKRQATQTSANRPPVVPAPPKSTIIRKKVLAPTQLIDWDNNLLRFEYFASWGTHGRSQMGEVTTLIQDLLDHIEWIKPSWLKGTLKAEHTRREPMDKLEVLQLIVEEYKAFDQEKTLVPKAKKLIARWQALAK</sequence>
<proteinExistence type="predicted"/>